<dbReference type="InParanoid" id="H3AK50"/>
<evidence type="ECO:0000256" key="6">
    <source>
        <dbReference type="ARBA" id="ARBA00022692"/>
    </source>
</evidence>
<evidence type="ECO:0000256" key="4">
    <source>
        <dbReference type="ARBA" id="ARBA00022676"/>
    </source>
</evidence>
<name>H3AK50_LATCH</name>
<dbReference type="GO" id="GO:0006493">
    <property type="term" value="P:protein O-linked glycosylation"/>
    <property type="evidence" value="ECO:0007669"/>
    <property type="project" value="TreeGrafter"/>
</dbReference>
<reference evidence="16" key="1">
    <citation type="submission" date="2011-08" db="EMBL/GenBank/DDBJ databases">
        <title>The draft genome of Latimeria chalumnae.</title>
        <authorList>
            <person name="Di Palma F."/>
            <person name="Alfoldi J."/>
            <person name="Johnson J."/>
            <person name="Berlin A."/>
            <person name="Gnerre S."/>
            <person name="Jaffe D."/>
            <person name="MacCallum I."/>
            <person name="Young S."/>
            <person name="Walker B.J."/>
            <person name="Lander E."/>
            <person name="Lindblad-Toh K."/>
        </authorList>
    </citation>
    <scope>NUCLEOTIDE SEQUENCE [LARGE SCALE GENOMIC DNA]</scope>
    <source>
        <strain evidence="16">Wild caught</strain>
    </source>
</reference>
<evidence type="ECO:0000313" key="15">
    <source>
        <dbReference type="Ensembl" id="ENSLACP00000010021.2"/>
    </source>
</evidence>
<dbReference type="PANTHER" id="PTHR11214:SF265">
    <property type="entry name" value="BETA-1,3-GALACTOSYLTRANSFERASE 5"/>
    <property type="match status" value="1"/>
</dbReference>
<gene>
    <name evidence="15" type="primary">LOC102349667</name>
</gene>
<keyword evidence="7" id="KW-0735">Signal-anchor</keyword>
<evidence type="ECO:0000256" key="7">
    <source>
        <dbReference type="ARBA" id="ARBA00022968"/>
    </source>
</evidence>
<dbReference type="EMBL" id="AFYH01172297">
    <property type="status" value="NOT_ANNOTATED_CDS"/>
    <property type="molecule type" value="Genomic_DNA"/>
</dbReference>
<dbReference type="InterPro" id="IPR002659">
    <property type="entry name" value="Glyco_trans_31"/>
</dbReference>
<dbReference type="Pfam" id="PF01762">
    <property type="entry name" value="Galactosyl_T"/>
    <property type="match status" value="1"/>
</dbReference>
<comment type="pathway">
    <text evidence="2">Protein modification; protein glycosylation.</text>
</comment>
<dbReference type="GO" id="GO:0006629">
    <property type="term" value="P:lipid metabolic process"/>
    <property type="evidence" value="ECO:0007669"/>
    <property type="project" value="UniProtKB-KW"/>
</dbReference>
<evidence type="ECO:0000256" key="13">
    <source>
        <dbReference type="ARBA" id="ARBA00048834"/>
    </source>
</evidence>
<comment type="similarity">
    <text evidence="3 14">Belongs to the glycosyltransferase 31 family.</text>
</comment>
<dbReference type="FunFam" id="3.90.550.50:FF:000001">
    <property type="entry name" value="Hexosyltransferase"/>
    <property type="match status" value="1"/>
</dbReference>
<dbReference type="PANTHER" id="PTHR11214">
    <property type="entry name" value="BETA-1,3-N-ACETYLGLUCOSAMINYLTRANSFERASE"/>
    <property type="match status" value="1"/>
</dbReference>
<dbReference type="GeneTree" id="ENSGT00940000160964"/>
<dbReference type="RefSeq" id="XP_006006548.2">
    <property type="nucleotide sequence ID" value="XM_006006486.3"/>
</dbReference>
<dbReference type="GO" id="GO:0000139">
    <property type="term" value="C:Golgi membrane"/>
    <property type="evidence" value="ECO:0007669"/>
    <property type="project" value="UniProtKB-SubCell"/>
</dbReference>
<keyword evidence="10" id="KW-0443">Lipid metabolism</keyword>
<dbReference type="HOGENOM" id="CLU_036849_2_4_1"/>
<evidence type="ECO:0000256" key="14">
    <source>
        <dbReference type="RuleBase" id="RU363063"/>
    </source>
</evidence>
<evidence type="ECO:0000256" key="9">
    <source>
        <dbReference type="ARBA" id="ARBA00023034"/>
    </source>
</evidence>
<evidence type="ECO:0000256" key="8">
    <source>
        <dbReference type="ARBA" id="ARBA00022989"/>
    </source>
</evidence>
<keyword evidence="4 14" id="KW-0328">Glycosyltransferase</keyword>
<evidence type="ECO:0000256" key="5">
    <source>
        <dbReference type="ARBA" id="ARBA00022679"/>
    </source>
</evidence>
<dbReference type="GO" id="GO:0008499">
    <property type="term" value="F:N-acetyl-beta-D-glucosaminide beta-(1,3)-galactosyltransferase activity"/>
    <property type="evidence" value="ECO:0007669"/>
    <property type="project" value="TreeGrafter"/>
</dbReference>
<comment type="subcellular location">
    <subcellularLocation>
        <location evidence="1 14">Golgi apparatus membrane</location>
        <topology evidence="1 14">Single-pass type II membrane protein</topology>
    </subcellularLocation>
</comment>
<keyword evidence="16" id="KW-1185">Reference proteome</keyword>
<keyword evidence="5" id="KW-0808">Transferase</keyword>
<dbReference type="OMA" id="NCSAMRT"/>
<evidence type="ECO:0000313" key="16">
    <source>
        <dbReference type="Proteomes" id="UP000008672"/>
    </source>
</evidence>
<keyword evidence="9 14" id="KW-0333">Golgi apparatus</keyword>
<dbReference type="GO" id="GO:0005783">
    <property type="term" value="C:endoplasmic reticulum"/>
    <property type="evidence" value="ECO:0007669"/>
    <property type="project" value="TreeGrafter"/>
</dbReference>
<keyword evidence="12" id="KW-0325">Glycoprotein</keyword>
<evidence type="ECO:0000256" key="1">
    <source>
        <dbReference type="ARBA" id="ARBA00004323"/>
    </source>
</evidence>
<reference evidence="15" key="3">
    <citation type="submission" date="2025-09" db="UniProtKB">
        <authorList>
            <consortium name="Ensembl"/>
        </authorList>
    </citation>
    <scope>IDENTIFICATION</scope>
</reference>
<dbReference type="AlphaFoldDB" id="H3AK50"/>
<dbReference type="OrthoDB" id="2139606at2759"/>
<dbReference type="KEGG" id="lcm:102349667"/>
<keyword evidence="6" id="KW-0812">Transmembrane</keyword>
<evidence type="ECO:0000256" key="3">
    <source>
        <dbReference type="ARBA" id="ARBA00008661"/>
    </source>
</evidence>
<dbReference type="STRING" id="7897.ENSLACP00000010021"/>
<dbReference type="Gene3D" id="3.90.550.50">
    <property type="match status" value="1"/>
</dbReference>
<dbReference type="EMBL" id="AFYH01172298">
    <property type="status" value="NOT_ANNOTATED_CDS"/>
    <property type="molecule type" value="Genomic_DNA"/>
</dbReference>
<dbReference type="EC" id="2.4.1.-" evidence="14"/>
<organism evidence="15 16">
    <name type="scientific">Latimeria chalumnae</name>
    <name type="common">Coelacanth</name>
    <dbReference type="NCBI Taxonomy" id="7897"/>
    <lineage>
        <taxon>Eukaryota</taxon>
        <taxon>Metazoa</taxon>
        <taxon>Chordata</taxon>
        <taxon>Craniata</taxon>
        <taxon>Vertebrata</taxon>
        <taxon>Euteleostomi</taxon>
        <taxon>Coelacanthiformes</taxon>
        <taxon>Coelacanthidae</taxon>
        <taxon>Latimeria</taxon>
    </lineage>
</organism>
<evidence type="ECO:0000256" key="2">
    <source>
        <dbReference type="ARBA" id="ARBA00004922"/>
    </source>
</evidence>
<dbReference type="Ensembl" id="ENSLACT00000010098.2">
    <property type="protein sequence ID" value="ENSLACP00000010021.2"/>
    <property type="gene ID" value="ENSLACG00000008833.2"/>
</dbReference>
<dbReference type="eggNOG" id="KOG2287">
    <property type="taxonomic scope" value="Eukaryota"/>
</dbReference>
<accession>H3AK50</accession>
<keyword evidence="11" id="KW-0472">Membrane</keyword>
<evidence type="ECO:0000256" key="10">
    <source>
        <dbReference type="ARBA" id="ARBA00023098"/>
    </source>
</evidence>
<sequence length="341" mass="39500">MPGREGRIHRACSFVYKLGRCMLVFLLKHKWKVLLFYSVISLVVILLSNNSGKHFNCYKVVLSQSAFTLKPNQKVCCTGPFLVVLVSVSANQIETRRAIRDTWASNGAELEEKVVTYFLLGFPQDITLQAKLVLEHEKYGDIIQKPFQESYQNMTIKTLMGFEWVKNFCNKTTYVMKTEGDVLVNLEHLLFLLKKTNHRKGLYTGLVKLAEEPNRNQDNRIYVSWDEYPGYFYPPYCSGTGYVLSQNLVAQVFEVAHRVKTMKLEDVFVGMCLQMLDILPSYISSTPVFFDTFVPYSPCIYKQIVTSHGIKPAEMEILWQLLKQYSKSHCRDENYFHKHGF</sequence>
<proteinExistence type="inferred from homology"/>
<keyword evidence="8" id="KW-1133">Transmembrane helix</keyword>
<dbReference type="Proteomes" id="UP000008672">
    <property type="component" value="Unassembled WGS sequence"/>
</dbReference>
<protein>
    <recommendedName>
        <fullName evidence="14">Hexosyltransferase</fullName>
        <ecNumber evidence="14">2.4.1.-</ecNumber>
    </recommendedName>
</protein>
<dbReference type="EMBL" id="AFYH01172299">
    <property type="status" value="NOT_ANNOTATED_CDS"/>
    <property type="molecule type" value="Genomic_DNA"/>
</dbReference>
<comment type="catalytic activity">
    <reaction evidence="13">
        <text>a globoside Gb4Cer (d18:1(4E)) + UDP-alpha-D-galactose = a globoside GalGb4Cer (d18:1(4E)) + UDP + H(+)</text>
        <dbReference type="Rhea" id="RHEA:41996"/>
        <dbReference type="ChEBI" id="CHEBI:15378"/>
        <dbReference type="ChEBI" id="CHEBI:18259"/>
        <dbReference type="ChEBI" id="CHEBI:58223"/>
        <dbReference type="ChEBI" id="CHEBI:62571"/>
        <dbReference type="ChEBI" id="CHEBI:66914"/>
    </reaction>
    <physiologicalReaction direction="left-to-right" evidence="13">
        <dbReference type="Rhea" id="RHEA:41997"/>
    </physiologicalReaction>
</comment>
<evidence type="ECO:0000256" key="12">
    <source>
        <dbReference type="ARBA" id="ARBA00023180"/>
    </source>
</evidence>
<dbReference type="GeneID" id="102349667"/>
<reference evidence="15" key="2">
    <citation type="submission" date="2025-08" db="UniProtKB">
        <authorList>
            <consortium name="Ensembl"/>
        </authorList>
    </citation>
    <scope>IDENTIFICATION</scope>
</reference>
<evidence type="ECO:0000256" key="11">
    <source>
        <dbReference type="ARBA" id="ARBA00023136"/>
    </source>
</evidence>